<sequence length="80" mass="8633">MTTRFTDEDEDERVVDVQDDVVGRVVEVAGGTAHVDSDPGVTDTLRSKLGSVSADGDTFTIDESLVEAITDDVVRIHRTV</sequence>
<comment type="caution">
    <text evidence="1">The sequence shown here is derived from an EMBL/GenBank/DDBJ whole genome shotgun (WGS) entry which is preliminary data.</text>
</comment>
<proteinExistence type="predicted"/>
<gene>
    <name evidence="1" type="ORF">ACFSBT_02345</name>
</gene>
<protein>
    <submittedName>
        <fullName evidence="1">PRC-barrel domain containing protein</fullName>
    </submittedName>
</protein>
<name>A0ABD6AR15_9EURY</name>
<dbReference type="RefSeq" id="WP_250872106.1">
    <property type="nucleotide sequence ID" value="NZ_JALXFV010000002.1"/>
</dbReference>
<evidence type="ECO:0000313" key="1">
    <source>
        <dbReference type="EMBL" id="MFD1512119.1"/>
    </source>
</evidence>
<dbReference type="Proteomes" id="UP001597187">
    <property type="component" value="Unassembled WGS sequence"/>
</dbReference>
<reference evidence="1 2" key="1">
    <citation type="journal article" date="2019" name="Int. J. Syst. Evol. Microbiol.">
        <title>The Global Catalogue of Microorganisms (GCM) 10K type strain sequencing project: providing services to taxonomists for standard genome sequencing and annotation.</title>
        <authorList>
            <consortium name="The Broad Institute Genomics Platform"/>
            <consortium name="The Broad Institute Genome Sequencing Center for Infectious Disease"/>
            <person name="Wu L."/>
            <person name="Ma J."/>
        </authorList>
    </citation>
    <scope>NUCLEOTIDE SEQUENCE [LARGE SCALE GENOMIC DNA]</scope>
    <source>
        <strain evidence="1 2">CGMCC 1.12563</strain>
    </source>
</reference>
<dbReference type="EMBL" id="JBHUDC010000002">
    <property type="protein sequence ID" value="MFD1512119.1"/>
    <property type="molecule type" value="Genomic_DNA"/>
</dbReference>
<keyword evidence="2" id="KW-1185">Reference proteome</keyword>
<accession>A0ABD6AR15</accession>
<evidence type="ECO:0000313" key="2">
    <source>
        <dbReference type="Proteomes" id="UP001597187"/>
    </source>
</evidence>
<dbReference type="AlphaFoldDB" id="A0ABD6AR15"/>
<organism evidence="1 2">
    <name type="scientific">Halomarina rubra</name>
    <dbReference type="NCBI Taxonomy" id="2071873"/>
    <lineage>
        <taxon>Archaea</taxon>
        <taxon>Methanobacteriati</taxon>
        <taxon>Methanobacteriota</taxon>
        <taxon>Stenosarchaea group</taxon>
        <taxon>Halobacteria</taxon>
        <taxon>Halobacteriales</taxon>
        <taxon>Natronomonadaceae</taxon>
        <taxon>Halomarina</taxon>
    </lineage>
</organism>